<comment type="caution">
    <text evidence="1">The sequence shown here is derived from an EMBL/GenBank/DDBJ whole genome shotgun (WGS) entry which is preliminary data.</text>
</comment>
<dbReference type="PANTHER" id="PTHR31252">
    <property type="entry name" value="DUF4419 DOMAIN-CONTAINING PROTEIN"/>
    <property type="match status" value="1"/>
</dbReference>
<dbReference type="PANTHER" id="PTHR31252:SF11">
    <property type="entry name" value="DUF4419 DOMAIN-CONTAINING PROTEIN"/>
    <property type="match status" value="1"/>
</dbReference>
<evidence type="ECO:0000313" key="2">
    <source>
        <dbReference type="Proteomes" id="UP000192578"/>
    </source>
</evidence>
<proteinExistence type="predicted"/>
<dbReference type="EMBL" id="MTYJ01000090">
    <property type="protein sequence ID" value="OQV15367.1"/>
    <property type="molecule type" value="Genomic_DNA"/>
</dbReference>
<organism evidence="1 2">
    <name type="scientific">Hypsibius exemplaris</name>
    <name type="common">Freshwater tardigrade</name>
    <dbReference type="NCBI Taxonomy" id="2072580"/>
    <lineage>
        <taxon>Eukaryota</taxon>
        <taxon>Metazoa</taxon>
        <taxon>Ecdysozoa</taxon>
        <taxon>Tardigrada</taxon>
        <taxon>Eutardigrada</taxon>
        <taxon>Parachela</taxon>
        <taxon>Hypsibioidea</taxon>
        <taxon>Hypsibiidae</taxon>
        <taxon>Hypsibius</taxon>
    </lineage>
</organism>
<dbReference type="OrthoDB" id="9987685at2759"/>
<accession>A0A1W0WJM8</accession>
<dbReference type="AlphaFoldDB" id="A0A1W0WJM8"/>
<gene>
    <name evidence="1" type="ORF">BV898_10473</name>
</gene>
<evidence type="ECO:0000313" key="1">
    <source>
        <dbReference type="EMBL" id="OQV15367.1"/>
    </source>
</evidence>
<dbReference type="Proteomes" id="UP000192578">
    <property type="component" value="Unassembled WGS sequence"/>
</dbReference>
<keyword evidence="2" id="KW-1185">Reference proteome</keyword>
<reference evidence="2" key="1">
    <citation type="submission" date="2017-01" db="EMBL/GenBank/DDBJ databases">
        <title>Comparative genomics of anhydrobiosis in the tardigrade Hypsibius dujardini.</title>
        <authorList>
            <person name="Yoshida Y."/>
            <person name="Koutsovoulos G."/>
            <person name="Laetsch D."/>
            <person name="Stevens L."/>
            <person name="Kumar S."/>
            <person name="Horikawa D."/>
            <person name="Ishino K."/>
            <person name="Komine S."/>
            <person name="Tomita M."/>
            <person name="Blaxter M."/>
            <person name="Arakawa K."/>
        </authorList>
    </citation>
    <scope>NUCLEOTIDE SEQUENCE [LARGE SCALE GENOMIC DNA]</scope>
    <source>
        <strain evidence="2">Z151</strain>
    </source>
</reference>
<sequence length="357" mass="40417">MDNIPQIARPSKSGFVDAAIEAYNNQHHLIVRPDDVWITILTQLNFYVNAHSEQLRHLLVTHEGKKEMELASGRRNILDLNEMAEEVDRLIQTNVFDPQLRDAILPDFSTTTANDRIASSVIMMAPPKAEFSYKMSLLCGLPIVTLLGDKMDWMKLLEKIDILPSCGKETTLWFNLLVPILNRFVTAFDQPASKENKKFWQMIAHKERGRSERRYLSGWITAFCFFSTNGKVLHKNLESSSIRRISTSFGVLILRYRKKSPRGIRASRKKGGPLMLVIDGVRYNRVDMQHIPPAYAEVDVMMEEDGMKCRGVMVAGLVGVQISGSKADGTEGTGGHGERHNTLEPVTGWWIFQNRAS</sequence>
<dbReference type="InterPro" id="IPR025533">
    <property type="entry name" value="DUF4419"/>
</dbReference>
<name>A0A1W0WJM8_HYPEX</name>
<dbReference type="Pfam" id="PF14388">
    <property type="entry name" value="DUF4419"/>
    <property type="match status" value="1"/>
</dbReference>
<protein>
    <submittedName>
        <fullName evidence="1">Uncharacterized protein</fullName>
    </submittedName>
</protein>